<dbReference type="EMBL" id="BAAANK010000005">
    <property type="protein sequence ID" value="GAA1835951.1"/>
    <property type="molecule type" value="Genomic_DNA"/>
</dbReference>
<dbReference type="Pfam" id="PF12802">
    <property type="entry name" value="MarR_2"/>
    <property type="match status" value="1"/>
</dbReference>
<dbReference type="InterPro" id="IPR039422">
    <property type="entry name" value="MarR/SlyA-like"/>
</dbReference>
<dbReference type="InterPro" id="IPR036388">
    <property type="entry name" value="WH-like_DNA-bd_sf"/>
</dbReference>
<protein>
    <recommendedName>
        <fullName evidence="1">HTH marR-type domain-containing protein</fullName>
    </recommendedName>
</protein>
<dbReference type="PANTHER" id="PTHR33164">
    <property type="entry name" value="TRANSCRIPTIONAL REGULATOR, MARR FAMILY"/>
    <property type="match status" value="1"/>
</dbReference>
<evidence type="ECO:0000259" key="1">
    <source>
        <dbReference type="SMART" id="SM00347"/>
    </source>
</evidence>
<dbReference type="PANTHER" id="PTHR33164:SF43">
    <property type="entry name" value="HTH-TYPE TRANSCRIPTIONAL REPRESSOR YETL"/>
    <property type="match status" value="1"/>
</dbReference>
<dbReference type="InterPro" id="IPR036390">
    <property type="entry name" value="WH_DNA-bd_sf"/>
</dbReference>
<evidence type="ECO:0000313" key="2">
    <source>
        <dbReference type="EMBL" id="GAA1835951.1"/>
    </source>
</evidence>
<dbReference type="Gene3D" id="1.10.10.10">
    <property type="entry name" value="Winged helix-like DNA-binding domain superfamily/Winged helix DNA-binding domain"/>
    <property type="match status" value="1"/>
</dbReference>
<dbReference type="RefSeq" id="WP_157426407.1">
    <property type="nucleotide sequence ID" value="NZ_BAAANK010000005.1"/>
</dbReference>
<dbReference type="Proteomes" id="UP001501746">
    <property type="component" value="Unassembled WGS sequence"/>
</dbReference>
<keyword evidence="3" id="KW-1185">Reference proteome</keyword>
<organism evidence="2 3">
    <name type="scientific">Agromyces salentinus</name>
    <dbReference type="NCBI Taxonomy" id="269421"/>
    <lineage>
        <taxon>Bacteria</taxon>
        <taxon>Bacillati</taxon>
        <taxon>Actinomycetota</taxon>
        <taxon>Actinomycetes</taxon>
        <taxon>Micrococcales</taxon>
        <taxon>Microbacteriaceae</taxon>
        <taxon>Agromyces</taxon>
    </lineage>
</organism>
<feature type="domain" description="HTH marR-type" evidence="1">
    <location>
        <begin position="43"/>
        <end position="147"/>
    </location>
</feature>
<accession>A0ABN2MR94</accession>
<name>A0ABN2MR94_9MICO</name>
<sequence>MPSGTTESSNEERYWYESADASTLALLDAVRRHRAAEAEMRRRLRADMDMGDTDVAALRWIIGEERSGRAPTSAGLARELGITSAATVKVVARLVASGDLTRRPHPTDRRVLQLETLPIAHERIRRTLGRMHERLQRVAESFDEAQRAVIIRFLDDLAVAIAPPEVAP</sequence>
<dbReference type="InterPro" id="IPR000835">
    <property type="entry name" value="HTH_MarR-typ"/>
</dbReference>
<proteinExistence type="predicted"/>
<reference evidence="2 3" key="1">
    <citation type="journal article" date="2019" name="Int. J. Syst. Evol. Microbiol.">
        <title>The Global Catalogue of Microorganisms (GCM) 10K type strain sequencing project: providing services to taxonomists for standard genome sequencing and annotation.</title>
        <authorList>
            <consortium name="The Broad Institute Genomics Platform"/>
            <consortium name="The Broad Institute Genome Sequencing Center for Infectious Disease"/>
            <person name="Wu L."/>
            <person name="Ma J."/>
        </authorList>
    </citation>
    <scope>NUCLEOTIDE SEQUENCE [LARGE SCALE GENOMIC DNA]</scope>
    <source>
        <strain evidence="2 3">JCM 14323</strain>
    </source>
</reference>
<evidence type="ECO:0000313" key="3">
    <source>
        <dbReference type="Proteomes" id="UP001501746"/>
    </source>
</evidence>
<dbReference type="SMART" id="SM00347">
    <property type="entry name" value="HTH_MARR"/>
    <property type="match status" value="1"/>
</dbReference>
<comment type="caution">
    <text evidence="2">The sequence shown here is derived from an EMBL/GenBank/DDBJ whole genome shotgun (WGS) entry which is preliminary data.</text>
</comment>
<gene>
    <name evidence="2" type="ORF">GCM10009750_20810</name>
</gene>
<dbReference type="SUPFAM" id="SSF46785">
    <property type="entry name" value="Winged helix' DNA-binding domain"/>
    <property type="match status" value="1"/>
</dbReference>